<evidence type="ECO:0000313" key="9">
    <source>
        <dbReference type="EMBL" id="KAK9923188.1"/>
    </source>
</evidence>
<feature type="binding site" evidence="6">
    <location>
        <position position="198"/>
    </location>
    <ligand>
        <name>ATP</name>
        <dbReference type="ChEBI" id="CHEBI:30616"/>
    </ligand>
</feature>
<dbReference type="GO" id="GO:0004674">
    <property type="term" value="F:protein serine/threonine kinase activity"/>
    <property type="evidence" value="ECO:0007669"/>
    <property type="project" value="UniProtKB-KW"/>
</dbReference>
<keyword evidence="4" id="KW-0418">Kinase</keyword>
<dbReference type="FunFam" id="3.30.200.20:FF:000039">
    <property type="entry name" value="receptor-like protein kinase FERONIA"/>
    <property type="match status" value="1"/>
</dbReference>
<dbReference type="InterPro" id="IPR017441">
    <property type="entry name" value="Protein_kinase_ATP_BS"/>
</dbReference>
<dbReference type="InterPro" id="IPR001245">
    <property type="entry name" value="Ser-Thr/Tyr_kinase_cat_dom"/>
</dbReference>
<keyword evidence="2" id="KW-0808">Transferase</keyword>
<protein>
    <recommendedName>
        <fullName evidence="8">Protein kinase domain-containing protein</fullName>
    </recommendedName>
</protein>
<dbReference type="SUPFAM" id="SSF56112">
    <property type="entry name" value="Protein kinase-like (PK-like)"/>
    <property type="match status" value="1"/>
</dbReference>
<dbReference type="PANTHER" id="PTHR45631">
    <property type="entry name" value="OS07G0107800 PROTEIN-RELATED"/>
    <property type="match status" value="1"/>
</dbReference>
<keyword evidence="1" id="KW-0723">Serine/threonine-protein kinase</keyword>
<evidence type="ECO:0000256" key="4">
    <source>
        <dbReference type="ARBA" id="ARBA00022777"/>
    </source>
</evidence>
<dbReference type="AlphaFoldDB" id="A0AAW1WHV8"/>
<dbReference type="PROSITE" id="PS50011">
    <property type="entry name" value="PROTEIN_KINASE_DOM"/>
    <property type="match status" value="1"/>
</dbReference>
<keyword evidence="3 6" id="KW-0547">Nucleotide-binding</keyword>
<dbReference type="Gene3D" id="1.10.510.10">
    <property type="entry name" value="Transferase(Phosphotransferase) domain 1"/>
    <property type="match status" value="1"/>
</dbReference>
<dbReference type="EMBL" id="JBEDUW010000006">
    <property type="protein sequence ID" value="KAK9923188.1"/>
    <property type="molecule type" value="Genomic_DNA"/>
</dbReference>
<comment type="caution">
    <text evidence="9">The sequence shown here is derived from an EMBL/GenBank/DDBJ whole genome shotgun (WGS) entry which is preliminary data.</text>
</comment>
<sequence length="281" mass="32006">MEMIMIALKSAKNPLFIIITNLFSTWNSKILETNLRALRTSSEELRVQKNDVERRVNFHEQHEFMQRLEQVQNWMLKEEAIQTEVQDVLDRVSHKLEELCCGGYCSTKYFTSYRYLEIVAKKLKEVTALRTNGAFPVVAVPLLNGTPIDSPGLLESRQRSFSEHAIRHITNNFSSVIGTGGFGKVCHGTMNQNQVAVKLLSLSSSQGPNEFKNEVELLMRTHHRNVVSLIGYCDEVNTKALVYEYVANGNLEQHLSADTTREALTWKERLHIAIDIARDAP</sequence>
<feature type="coiled-coil region" evidence="7">
    <location>
        <begin position="35"/>
        <end position="62"/>
    </location>
</feature>
<gene>
    <name evidence="9" type="ORF">M0R45_031620</name>
</gene>
<dbReference type="InterPro" id="IPR000719">
    <property type="entry name" value="Prot_kinase_dom"/>
</dbReference>
<feature type="domain" description="Protein kinase" evidence="8">
    <location>
        <begin position="171"/>
        <end position="281"/>
    </location>
</feature>
<keyword evidence="10" id="KW-1185">Reference proteome</keyword>
<evidence type="ECO:0000256" key="5">
    <source>
        <dbReference type="ARBA" id="ARBA00022840"/>
    </source>
</evidence>
<reference evidence="9 10" key="1">
    <citation type="journal article" date="2023" name="G3 (Bethesda)">
        <title>A chromosome-length genome assembly and annotation of blackberry (Rubus argutus, cv. 'Hillquist').</title>
        <authorList>
            <person name="Bruna T."/>
            <person name="Aryal R."/>
            <person name="Dudchenko O."/>
            <person name="Sargent D.J."/>
            <person name="Mead D."/>
            <person name="Buti M."/>
            <person name="Cavallini A."/>
            <person name="Hytonen T."/>
            <person name="Andres J."/>
            <person name="Pham M."/>
            <person name="Weisz D."/>
            <person name="Mascagni F."/>
            <person name="Usai G."/>
            <person name="Natali L."/>
            <person name="Bassil N."/>
            <person name="Fernandez G.E."/>
            <person name="Lomsadze A."/>
            <person name="Armour M."/>
            <person name="Olukolu B."/>
            <person name="Poorten T."/>
            <person name="Britton C."/>
            <person name="Davik J."/>
            <person name="Ashrafi H."/>
            <person name="Aiden E.L."/>
            <person name="Borodovsky M."/>
            <person name="Worthington M."/>
        </authorList>
    </citation>
    <scope>NUCLEOTIDE SEQUENCE [LARGE SCALE GENOMIC DNA]</scope>
    <source>
        <strain evidence="9">PI 553951</strain>
    </source>
</reference>
<keyword evidence="5 6" id="KW-0067">ATP-binding</keyword>
<proteinExistence type="predicted"/>
<name>A0AAW1WHV8_RUBAR</name>
<dbReference type="InterPro" id="IPR011009">
    <property type="entry name" value="Kinase-like_dom_sf"/>
</dbReference>
<dbReference type="Pfam" id="PF07714">
    <property type="entry name" value="PK_Tyr_Ser-Thr"/>
    <property type="match status" value="1"/>
</dbReference>
<dbReference type="GO" id="GO:0005524">
    <property type="term" value="F:ATP binding"/>
    <property type="evidence" value="ECO:0007669"/>
    <property type="project" value="UniProtKB-UniRule"/>
</dbReference>
<evidence type="ECO:0000256" key="3">
    <source>
        <dbReference type="ARBA" id="ARBA00022741"/>
    </source>
</evidence>
<organism evidence="9 10">
    <name type="scientific">Rubus argutus</name>
    <name type="common">Southern blackberry</name>
    <dbReference type="NCBI Taxonomy" id="59490"/>
    <lineage>
        <taxon>Eukaryota</taxon>
        <taxon>Viridiplantae</taxon>
        <taxon>Streptophyta</taxon>
        <taxon>Embryophyta</taxon>
        <taxon>Tracheophyta</taxon>
        <taxon>Spermatophyta</taxon>
        <taxon>Magnoliopsida</taxon>
        <taxon>eudicotyledons</taxon>
        <taxon>Gunneridae</taxon>
        <taxon>Pentapetalae</taxon>
        <taxon>rosids</taxon>
        <taxon>fabids</taxon>
        <taxon>Rosales</taxon>
        <taxon>Rosaceae</taxon>
        <taxon>Rosoideae</taxon>
        <taxon>Rosoideae incertae sedis</taxon>
        <taxon>Rubus</taxon>
    </lineage>
</organism>
<evidence type="ECO:0000256" key="6">
    <source>
        <dbReference type="PROSITE-ProRule" id="PRU10141"/>
    </source>
</evidence>
<dbReference type="PANTHER" id="PTHR45631:SF162">
    <property type="entry name" value="PROTEIN KINASE DOMAIN-CONTAINING PROTEIN"/>
    <property type="match status" value="1"/>
</dbReference>
<evidence type="ECO:0000256" key="1">
    <source>
        <dbReference type="ARBA" id="ARBA00022527"/>
    </source>
</evidence>
<evidence type="ECO:0000256" key="2">
    <source>
        <dbReference type="ARBA" id="ARBA00022679"/>
    </source>
</evidence>
<evidence type="ECO:0000259" key="8">
    <source>
        <dbReference type="PROSITE" id="PS50011"/>
    </source>
</evidence>
<dbReference type="Proteomes" id="UP001457282">
    <property type="component" value="Unassembled WGS sequence"/>
</dbReference>
<dbReference type="PROSITE" id="PS00107">
    <property type="entry name" value="PROTEIN_KINASE_ATP"/>
    <property type="match status" value="1"/>
</dbReference>
<evidence type="ECO:0000313" key="10">
    <source>
        <dbReference type="Proteomes" id="UP001457282"/>
    </source>
</evidence>
<evidence type="ECO:0000256" key="7">
    <source>
        <dbReference type="SAM" id="Coils"/>
    </source>
</evidence>
<accession>A0AAW1WHV8</accession>
<keyword evidence="7" id="KW-0175">Coiled coil</keyword>